<accession>A0A3R7G8K7</accession>
<keyword evidence="2" id="KW-1185">Reference proteome</keyword>
<dbReference type="EMBL" id="NIRI02000042">
    <property type="protein sequence ID" value="KAG5449641.1"/>
    <property type="molecule type" value="Genomic_DNA"/>
</dbReference>
<sequence length="224" mass="26157">EPFGFGTNALKHLLRENFPSINTLNCKSIRFCERLTWNPAESPVCDDSRQLNVLHQAASCCSCYDIPDIAIHVYSSSDRRSPRISVNLTFYLNPNWTDFDKYTQLQINLILRETRLEPKQAAKFYHQLLFMPTRMPASGTSSWFRNKTLVRRNLRTPFGVPERRLSWIHLNEIGCYRNTLICKQIWFYERLTWNPAESPVCDVSRQLNVLHQAASCFSCKSAFR</sequence>
<reference evidence="1 2" key="2">
    <citation type="journal article" date="2021" name="Genomics">
        <title>High-quality reference genome for Clonorchis sinensis.</title>
        <authorList>
            <person name="Young N.D."/>
            <person name="Stroehlein A.J."/>
            <person name="Kinkar L."/>
            <person name="Wang T."/>
            <person name="Sohn W.M."/>
            <person name="Chang B.C.H."/>
            <person name="Kaur P."/>
            <person name="Weisz D."/>
            <person name="Dudchenko O."/>
            <person name="Aiden E.L."/>
            <person name="Korhonen P.K."/>
            <person name="Gasser R.B."/>
        </authorList>
    </citation>
    <scope>NUCLEOTIDE SEQUENCE [LARGE SCALE GENOMIC DNA]</scope>
    <source>
        <strain evidence="1">Cs-k2</strain>
    </source>
</reference>
<organism evidence="1 2">
    <name type="scientific">Clonorchis sinensis</name>
    <name type="common">Chinese liver fluke</name>
    <dbReference type="NCBI Taxonomy" id="79923"/>
    <lineage>
        <taxon>Eukaryota</taxon>
        <taxon>Metazoa</taxon>
        <taxon>Spiralia</taxon>
        <taxon>Lophotrochozoa</taxon>
        <taxon>Platyhelminthes</taxon>
        <taxon>Trematoda</taxon>
        <taxon>Digenea</taxon>
        <taxon>Opisthorchiida</taxon>
        <taxon>Opisthorchiata</taxon>
        <taxon>Opisthorchiidae</taxon>
        <taxon>Clonorchis</taxon>
    </lineage>
</organism>
<name>A0A3R7G8K7_CLOSI</name>
<protein>
    <submittedName>
        <fullName evidence="1">Uncharacterized protein</fullName>
    </submittedName>
</protein>
<reference evidence="1 2" key="1">
    <citation type="journal article" date="2018" name="Biotechnol. Adv.">
        <title>Improved genomic resources and new bioinformatic workflow for the carcinogenic parasite Clonorchis sinensis: Biotechnological implications.</title>
        <authorList>
            <person name="Wang D."/>
            <person name="Korhonen P.K."/>
            <person name="Gasser R.B."/>
            <person name="Young N.D."/>
        </authorList>
    </citation>
    <scope>NUCLEOTIDE SEQUENCE [LARGE SCALE GENOMIC DNA]</scope>
    <source>
        <strain evidence="1">Cs-k2</strain>
    </source>
</reference>
<dbReference type="AlphaFoldDB" id="A0A3R7G8K7"/>
<evidence type="ECO:0000313" key="2">
    <source>
        <dbReference type="Proteomes" id="UP000286415"/>
    </source>
</evidence>
<gene>
    <name evidence="1" type="ORF">CSKR_104126</name>
</gene>
<dbReference type="Proteomes" id="UP000286415">
    <property type="component" value="Unassembled WGS sequence"/>
</dbReference>
<feature type="non-terminal residue" evidence="1">
    <location>
        <position position="1"/>
    </location>
</feature>
<proteinExistence type="predicted"/>
<dbReference type="InParanoid" id="A0A3R7G8K7"/>
<evidence type="ECO:0000313" key="1">
    <source>
        <dbReference type="EMBL" id="KAG5449641.1"/>
    </source>
</evidence>
<comment type="caution">
    <text evidence="1">The sequence shown here is derived from an EMBL/GenBank/DDBJ whole genome shotgun (WGS) entry which is preliminary data.</text>
</comment>